<evidence type="ECO:0000313" key="2">
    <source>
        <dbReference type="Proteomes" id="UP001152749"/>
    </source>
</evidence>
<dbReference type="KEGG" id="fcs:TRV642_3110"/>
<proteinExistence type="predicted"/>
<sequence length="171" mass="20505">MDVLFEEIKQRIDTFQQNGQVITAVYWLLKKYKLKNSNLKGFEFREKAKPDFILMTTEGDFGKPQIIRIPENTFEFPLELMLTLMVHEMVHVSQKTIKPYVLDKNEREWQAYYEMNFRVLFPQVPEISNFHKKFFAQKGLEYYNRMGEGSELQQKYAEQKKEVEYLIASLP</sequence>
<gene>
    <name evidence="1" type="ORF">TRV642_3110</name>
</gene>
<name>A0A9W4TJ44_9FLAO</name>
<dbReference type="AlphaFoldDB" id="A0A9W4TJ44"/>
<dbReference type="Proteomes" id="UP001152749">
    <property type="component" value="Chromosome"/>
</dbReference>
<protein>
    <submittedName>
        <fullName evidence="1">Uncharacterized protein</fullName>
    </submittedName>
</protein>
<dbReference type="RefSeq" id="WP_263360681.1">
    <property type="nucleotide sequence ID" value="NZ_OX336425.1"/>
</dbReference>
<accession>A0A9W4TJ44</accession>
<reference evidence="1" key="1">
    <citation type="submission" date="2022-09" db="EMBL/GenBank/DDBJ databases">
        <authorList>
            <person name="Duchaud E."/>
        </authorList>
    </citation>
    <scope>NUCLEOTIDE SEQUENCE</scope>
    <source>
        <strain evidence="1">TRV642</strain>
    </source>
</reference>
<dbReference type="EMBL" id="OX336425">
    <property type="protein sequence ID" value="CAI2767929.1"/>
    <property type="molecule type" value="Genomic_DNA"/>
</dbReference>
<evidence type="ECO:0000313" key="1">
    <source>
        <dbReference type="EMBL" id="CAI2767929.1"/>
    </source>
</evidence>
<organism evidence="1 2">
    <name type="scientific">Flavobacterium collinsii</name>
    <dbReference type="NCBI Taxonomy" id="1114861"/>
    <lineage>
        <taxon>Bacteria</taxon>
        <taxon>Pseudomonadati</taxon>
        <taxon>Bacteroidota</taxon>
        <taxon>Flavobacteriia</taxon>
        <taxon>Flavobacteriales</taxon>
        <taxon>Flavobacteriaceae</taxon>
        <taxon>Flavobacterium</taxon>
    </lineage>
</organism>